<dbReference type="AlphaFoldDB" id="A0A388TJ64"/>
<accession>A0A388TJ64</accession>
<evidence type="ECO:0000313" key="2">
    <source>
        <dbReference type="EMBL" id="GBR76804.1"/>
    </source>
</evidence>
<evidence type="ECO:0000256" key="1">
    <source>
        <dbReference type="SAM" id="SignalP"/>
    </source>
</evidence>
<dbReference type="InterPro" id="IPR011330">
    <property type="entry name" value="Glyco_hydro/deAcase_b/a-brl"/>
</dbReference>
<name>A0A388TJ64_9BACT</name>
<sequence length="244" mass="26985">MRYLLPFLLCLALLQAAKPKVAVVVDDCGYSLADAKLLAAIEQPLTMAVIPGQIHSRAAAEIFTAARRHAVLIHFPWTPLGNNRQAYPVRVEPGYSAAQIQAMLDKARESVPGAVGLNNHQGSILSANQEMMDKFMGVLRAQRQPLYFLDSRTTVNSRALSTARKYGIPAARNDIFLDGTQTETYIARRLAEAVGIAKRQGTVVVICHGTRPVTKRVLKKLLAQYNGRVDFVLLPEIIKLREKR</sequence>
<dbReference type="CDD" id="cd10936">
    <property type="entry name" value="CE4_DAC2"/>
    <property type="match status" value="1"/>
</dbReference>
<dbReference type="InterPro" id="IPR006837">
    <property type="entry name" value="Divergent_DAC"/>
</dbReference>
<comment type="caution">
    <text evidence="2">The sequence shown here is derived from an EMBL/GenBank/DDBJ whole genome shotgun (WGS) entry which is preliminary data.</text>
</comment>
<gene>
    <name evidence="2" type="ORF">NO2_1295</name>
</gene>
<dbReference type="Pfam" id="PF04748">
    <property type="entry name" value="Polysacc_deac_2"/>
    <property type="match status" value="1"/>
</dbReference>
<dbReference type="GO" id="GO:0005975">
    <property type="term" value="P:carbohydrate metabolic process"/>
    <property type="evidence" value="ECO:0007669"/>
    <property type="project" value="InterPro"/>
</dbReference>
<feature type="chain" id="PRO_5017192578" evidence="1">
    <location>
        <begin position="23"/>
        <end position="244"/>
    </location>
</feature>
<reference evidence="2 3" key="1">
    <citation type="journal article" date="2019" name="ISME J.">
        <title>Genome analyses of uncultured TG2/ZB3 bacteria in 'Margulisbacteria' specifically attached to ectosymbiotic spirochetes of protists in the termite gut.</title>
        <authorList>
            <person name="Utami Y.D."/>
            <person name="Kuwahara H."/>
            <person name="Igai K."/>
            <person name="Murakami T."/>
            <person name="Sugaya K."/>
            <person name="Morikawa T."/>
            <person name="Nagura Y."/>
            <person name="Yuki M."/>
            <person name="Deevong P."/>
            <person name="Inoue T."/>
            <person name="Kihara K."/>
            <person name="Lo N."/>
            <person name="Yamada A."/>
            <person name="Ohkuma M."/>
            <person name="Hongoh Y."/>
        </authorList>
    </citation>
    <scope>NUCLEOTIDE SEQUENCE [LARGE SCALE GENOMIC DNA]</scope>
    <source>
        <strain evidence="2">NkOx7-02</strain>
    </source>
</reference>
<protein>
    <submittedName>
        <fullName evidence="2">Catalytic domain of family 2 polysaccharide deacetylases</fullName>
    </submittedName>
</protein>
<dbReference type="EMBL" id="BGZO01000050">
    <property type="protein sequence ID" value="GBR76804.1"/>
    <property type="molecule type" value="Genomic_DNA"/>
</dbReference>
<dbReference type="Proteomes" id="UP000275925">
    <property type="component" value="Unassembled WGS sequence"/>
</dbReference>
<proteinExistence type="predicted"/>
<organism evidence="2 3">
    <name type="scientific">Candidatus Termititenax persephonae</name>
    <dbReference type="NCBI Taxonomy" id="2218525"/>
    <lineage>
        <taxon>Bacteria</taxon>
        <taxon>Bacillati</taxon>
        <taxon>Candidatus Margulisiibacteriota</taxon>
        <taxon>Candidatus Termititenacia</taxon>
        <taxon>Candidatus Termititenacales</taxon>
        <taxon>Candidatus Termititenacaceae</taxon>
        <taxon>Candidatus Termititenax</taxon>
    </lineage>
</organism>
<evidence type="ECO:0000313" key="3">
    <source>
        <dbReference type="Proteomes" id="UP000275925"/>
    </source>
</evidence>
<dbReference type="SUPFAM" id="SSF88713">
    <property type="entry name" value="Glycoside hydrolase/deacetylase"/>
    <property type="match status" value="1"/>
</dbReference>
<dbReference type="PANTHER" id="PTHR30105">
    <property type="entry name" value="UNCHARACTERIZED YIBQ-RELATED"/>
    <property type="match status" value="1"/>
</dbReference>
<dbReference type="Gene3D" id="3.20.20.370">
    <property type="entry name" value="Glycoside hydrolase/deacetylase"/>
    <property type="match status" value="1"/>
</dbReference>
<dbReference type="PANTHER" id="PTHR30105:SF2">
    <property type="entry name" value="DIVERGENT POLYSACCHARIDE DEACETYLASE SUPERFAMILY"/>
    <property type="match status" value="1"/>
</dbReference>
<feature type="signal peptide" evidence="1">
    <location>
        <begin position="1"/>
        <end position="22"/>
    </location>
</feature>
<keyword evidence="3" id="KW-1185">Reference proteome</keyword>
<keyword evidence="1" id="KW-0732">Signal</keyword>